<keyword evidence="8" id="KW-1185">Reference proteome</keyword>
<name>A0A137P5S0_CONC2</name>
<dbReference type="GO" id="GO:0016020">
    <property type="term" value="C:membrane"/>
    <property type="evidence" value="ECO:0007669"/>
    <property type="project" value="UniProtKB-SubCell"/>
</dbReference>
<evidence type="ECO:0000256" key="2">
    <source>
        <dbReference type="ARBA" id="ARBA00022692"/>
    </source>
</evidence>
<proteinExistence type="predicted"/>
<dbReference type="OrthoDB" id="102260at2759"/>
<dbReference type="AlphaFoldDB" id="A0A137P5S0"/>
<evidence type="ECO:0000256" key="5">
    <source>
        <dbReference type="SAM" id="Phobius"/>
    </source>
</evidence>
<sequence length="128" mass="13759">MGYIAGYHLTGVVLCGLINLDKNSVVFGVMIVCGLAVGAINLIFLDIMLIVTSAFVGGQVFMEGVDVIVNKGYLQIAVGWSGSRYDGMTPALWGMLFSSIAITVIGVLFQIKVFEKKQTYTKVEGTEL</sequence>
<feature type="domain" description="TM7S3/TM198-like" evidence="6">
    <location>
        <begin position="2"/>
        <end position="111"/>
    </location>
</feature>
<evidence type="ECO:0000256" key="3">
    <source>
        <dbReference type="ARBA" id="ARBA00022989"/>
    </source>
</evidence>
<accession>A0A137P5S0</accession>
<evidence type="ECO:0000259" key="6">
    <source>
        <dbReference type="Pfam" id="PF13886"/>
    </source>
</evidence>
<dbReference type="EMBL" id="KQ964505">
    <property type="protein sequence ID" value="KXN70346.1"/>
    <property type="molecule type" value="Genomic_DNA"/>
</dbReference>
<protein>
    <recommendedName>
        <fullName evidence="6">TM7S3/TM198-like domain-containing protein</fullName>
    </recommendedName>
</protein>
<evidence type="ECO:0000313" key="7">
    <source>
        <dbReference type="EMBL" id="KXN70346.1"/>
    </source>
</evidence>
<dbReference type="InterPro" id="IPR025256">
    <property type="entry name" value="TM7S3/TM198-like_dom"/>
</dbReference>
<reference evidence="7 8" key="1">
    <citation type="journal article" date="2015" name="Genome Biol. Evol.">
        <title>Phylogenomic analyses indicate that early fungi evolved digesting cell walls of algal ancestors of land plants.</title>
        <authorList>
            <person name="Chang Y."/>
            <person name="Wang S."/>
            <person name="Sekimoto S."/>
            <person name="Aerts A.L."/>
            <person name="Choi C."/>
            <person name="Clum A."/>
            <person name="LaButti K.M."/>
            <person name="Lindquist E.A."/>
            <person name="Yee Ngan C."/>
            <person name="Ohm R.A."/>
            <person name="Salamov A.A."/>
            <person name="Grigoriev I.V."/>
            <person name="Spatafora J.W."/>
            <person name="Berbee M.L."/>
        </authorList>
    </citation>
    <scope>NUCLEOTIDE SEQUENCE [LARGE SCALE GENOMIC DNA]</scope>
    <source>
        <strain evidence="7 8">NRRL 28638</strain>
    </source>
</reference>
<dbReference type="Proteomes" id="UP000070444">
    <property type="component" value="Unassembled WGS sequence"/>
</dbReference>
<evidence type="ECO:0000256" key="1">
    <source>
        <dbReference type="ARBA" id="ARBA00004141"/>
    </source>
</evidence>
<dbReference type="Pfam" id="PF13886">
    <property type="entry name" value="TM7S3_TM198"/>
    <property type="match status" value="1"/>
</dbReference>
<feature type="transmembrane region" description="Helical" evidence="5">
    <location>
        <begin position="91"/>
        <end position="109"/>
    </location>
</feature>
<feature type="transmembrane region" description="Helical" evidence="5">
    <location>
        <begin position="25"/>
        <end position="56"/>
    </location>
</feature>
<keyword evidence="3 5" id="KW-1133">Transmembrane helix</keyword>
<evidence type="ECO:0000256" key="4">
    <source>
        <dbReference type="ARBA" id="ARBA00023136"/>
    </source>
</evidence>
<organism evidence="7 8">
    <name type="scientific">Conidiobolus coronatus (strain ATCC 28846 / CBS 209.66 / NRRL 28638)</name>
    <name type="common">Delacroixia coronata</name>
    <dbReference type="NCBI Taxonomy" id="796925"/>
    <lineage>
        <taxon>Eukaryota</taxon>
        <taxon>Fungi</taxon>
        <taxon>Fungi incertae sedis</taxon>
        <taxon>Zoopagomycota</taxon>
        <taxon>Entomophthoromycotina</taxon>
        <taxon>Entomophthoromycetes</taxon>
        <taxon>Entomophthorales</taxon>
        <taxon>Ancylistaceae</taxon>
        <taxon>Conidiobolus</taxon>
    </lineage>
</organism>
<evidence type="ECO:0000313" key="8">
    <source>
        <dbReference type="Proteomes" id="UP000070444"/>
    </source>
</evidence>
<keyword evidence="4 5" id="KW-0472">Membrane</keyword>
<gene>
    <name evidence="7" type="ORF">CONCODRAFT_78897</name>
</gene>
<comment type="subcellular location">
    <subcellularLocation>
        <location evidence="1">Membrane</location>
        <topology evidence="1">Multi-pass membrane protein</topology>
    </subcellularLocation>
</comment>
<keyword evidence="2 5" id="KW-0812">Transmembrane</keyword>